<evidence type="ECO:0000313" key="3">
    <source>
        <dbReference type="EMBL" id="TDR79902.1"/>
    </source>
</evidence>
<reference evidence="3 4" key="1">
    <citation type="submission" date="2019-03" db="EMBL/GenBank/DDBJ databases">
        <title>Genomic Encyclopedia of Type Strains, Phase III (KMG-III): the genomes of soil and plant-associated and newly described type strains.</title>
        <authorList>
            <person name="Whitman W."/>
        </authorList>
    </citation>
    <scope>NUCLEOTIDE SEQUENCE [LARGE SCALE GENOMIC DNA]</scope>
    <source>
        <strain evidence="3 4">CECT 8976</strain>
    </source>
</reference>
<protein>
    <recommendedName>
        <fullName evidence="5">Nitrogen fixation protein FixH</fullName>
    </recommendedName>
</protein>
<comment type="caution">
    <text evidence="3">The sequence shown here is derived from an EMBL/GenBank/DDBJ whole genome shotgun (WGS) entry which is preliminary data.</text>
</comment>
<dbReference type="Proteomes" id="UP000295611">
    <property type="component" value="Unassembled WGS sequence"/>
</dbReference>
<dbReference type="InterPro" id="IPR008620">
    <property type="entry name" value="FixH"/>
</dbReference>
<organism evidence="3 4">
    <name type="scientific">Paludibacterium purpuratum</name>
    <dbReference type="NCBI Taxonomy" id="1144873"/>
    <lineage>
        <taxon>Bacteria</taxon>
        <taxon>Pseudomonadati</taxon>
        <taxon>Pseudomonadota</taxon>
        <taxon>Betaproteobacteria</taxon>
        <taxon>Neisseriales</taxon>
        <taxon>Chromobacteriaceae</taxon>
        <taxon>Paludibacterium</taxon>
    </lineage>
</organism>
<evidence type="ECO:0008006" key="5">
    <source>
        <dbReference type="Google" id="ProtNLM"/>
    </source>
</evidence>
<evidence type="ECO:0000313" key="4">
    <source>
        <dbReference type="Proteomes" id="UP000295611"/>
    </source>
</evidence>
<evidence type="ECO:0000256" key="1">
    <source>
        <dbReference type="SAM" id="MobiDB-lite"/>
    </source>
</evidence>
<keyword evidence="4" id="KW-1185">Reference proteome</keyword>
<evidence type="ECO:0000256" key="2">
    <source>
        <dbReference type="SAM" id="Phobius"/>
    </source>
</evidence>
<dbReference type="AlphaFoldDB" id="A0A4R7B7T0"/>
<keyword evidence="2" id="KW-0472">Membrane</keyword>
<feature type="region of interest" description="Disordered" evidence="1">
    <location>
        <begin position="154"/>
        <end position="176"/>
    </location>
</feature>
<accession>A0A4R7B7T0</accession>
<dbReference type="Pfam" id="PF05751">
    <property type="entry name" value="FixH"/>
    <property type="match status" value="1"/>
</dbReference>
<name>A0A4R7B7T0_9NEIS</name>
<gene>
    <name evidence="3" type="ORF">DFP86_10641</name>
</gene>
<proteinExistence type="predicted"/>
<feature type="transmembrane region" description="Helical" evidence="2">
    <location>
        <begin position="20"/>
        <end position="41"/>
    </location>
</feature>
<keyword evidence="2" id="KW-1133">Transmembrane helix</keyword>
<sequence length="176" mass="19109">MKTNSSSRQMAPWYRQRWPWLLISIPLASVCVGSYFAYIAAHGADPMVQEQYYAAGQSINTVITAGRQAEQMGLAGQLTIQGGQVTLTLSQRGAEPLPPALSLQLSHPTIVSLDQRVNLVAGTPGHYSGVLTPSSATRWDVTLSAPDKRWSLSGEWNRDEGSQATLTPTDVREAQN</sequence>
<keyword evidence="2" id="KW-0812">Transmembrane</keyword>
<dbReference type="EMBL" id="SNZP01000006">
    <property type="protein sequence ID" value="TDR79902.1"/>
    <property type="molecule type" value="Genomic_DNA"/>
</dbReference>
<dbReference type="RefSeq" id="WP_166642197.1">
    <property type="nucleotide sequence ID" value="NZ_SNZP01000006.1"/>
</dbReference>